<feature type="transmembrane region" description="Helical" evidence="1">
    <location>
        <begin position="20"/>
        <end position="42"/>
    </location>
</feature>
<dbReference type="AlphaFoldDB" id="A0A3R9PQF2"/>
<keyword evidence="3" id="KW-1185">Reference proteome</keyword>
<sequence>MTTKKQLQRESEARKAKRLAHLGIWIGVTSLVIGVIALWAFWPGVTVSISDPVDPNNPFSASVTVTNNGHLPLTSVRPSFGLGKITYGDPNRSSTYESSEDYAAMGSEEWHPRDLGTDEKFEVALNEVWPDQLGPLLSAELAIMVEYRIPIIHWRRFKSFPYKAKRQTNGHFYWYSDANKGHVVRTPPPR</sequence>
<name>A0A3R9PQF2_9BACT</name>
<evidence type="ECO:0000256" key="1">
    <source>
        <dbReference type="SAM" id="Phobius"/>
    </source>
</evidence>
<comment type="caution">
    <text evidence="2">The sequence shown here is derived from an EMBL/GenBank/DDBJ whole genome shotgun (WGS) entry which is preliminary data.</text>
</comment>
<proteinExistence type="predicted"/>
<protein>
    <submittedName>
        <fullName evidence="2">Uncharacterized protein</fullName>
    </submittedName>
</protein>
<accession>A0A3R9PQF2</accession>
<evidence type="ECO:0000313" key="2">
    <source>
        <dbReference type="EMBL" id="RSL15560.1"/>
    </source>
</evidence>
<keyword evidence="1" id="KW-0472">Membrane</keyword>
<dbReference type="EMBL" id="RSDW01000001">
    <property type="protein sequence ID" value="RSL15560.1"/>
    <property type="molecule type" value="Genomic_DNA"/>
</dbReference>
<evidence type="ECO:0000313" key="3">
    <source>
        <dbReference type="Proteomes" id="UP000269669"/>
    </source>
</evidence>
<keyword evidence="1" id="KW-1133">Transmembrane helix</keyword>
<dbReference type="RefSeq" id="WP_125484290.1">
    <property type="nucleotide sequence ID" value="NZ_RSDW01000001.1"/>
</dbReference>
<gene>
    <name evidence="2" type="ORF">EDE15_1051</name>
</gene>
<reference evidence="2 3" key="1">
    <citation type="submission" date="2018-12" db="EMBL/GenBank/DDBJ databases">
        <title>Sequencing of bacterial isolates from soil warming experiment in Harvard Forest, Massachusetts, USA.</title>
        <authorList>
            <person name="Deangelis K."/>
        </authorList>
    </citation>
    <scope>NUCLEOTIDE SEQUENCE [LARGE SCALE GENOMIC DNA]</scope>
    <source>
        <strain evidence="2 3">EB153</strain>
    </source>
</reference>
<organism evidence="2 3">
    <name type="scientific">Edaphobacter aggregans</name>
    <dbReference type="NCBI Taxonomy" id="570835"/>
    <lineage>
        <taxon>Bacteria</taxon>
        <taxon>Pseudomonadati</taxon>
        <taxon>Acidobacteriota</taxon>
        <taxon>Terriglobia</taxon>
        <taxon>Terriglobales</taxon>
        <taxon>Acidobacteriaceae</taxon>
        <taxon>Edaphobacter</taxon>
    </lineage>
</organism>
<keyword evidence="1" id="KW-0812">Transmembrane</keyword>
<dbReference type="Proteomes" id="UP000269669">
    <property type="component" value="Unassembled WGS sequence"/>
</dbReference>